<dbReference type="SMART" id="SM00709">
    <property type="entry name" value="Zpr1"/>
    <property type="match status" value="1"/>
</dbReference>
<evidence type="ECO:0000256" key="4">
    <source>
        <dbReference type="ARBA" id="ARBA00022833"/>
    </source>
</evidence>
<dbReference type="InterPro" id="IPR056180">
    <property type="entry name" value="ZPR1_jr_dom"/>
</dbReference>
<gene>
    <name evidence="7" type="ORF">GCM10007112_00260</name>
    <name evidence="6" type="ORF">Vsou_12830</name>
</gene>
<dbReference type="EMBL" id="AP026830">
    <property type="protein sequence ID" value="BDR92190.1"/>
    <property type="molecule type" value="Genomic_DNA"/>
</dbReference>
<evidence type="ECO:0000256" key="3">
    <source>
        <dbReference type="ARBA" id="ARBA00022771"/>
    </source>
</evidence>
<protein>
    <recommendedName>
        <fullName evidence="5">Zinc finger ZPR1-type domain-containing protein</fullName>
    </recommendedName>
</protein>
<dbReference type="EMBL" id="BMNM01000001">
    <property type="protein sequence ID" value="GGI67236.1"/>
    <property type="molecule type" value="Genomic_DNA"/>
</dbReference>
<comment type="similarity">
    <text evidence="1">Belongs to the ZPR1 family.</text>
</comment>
<reference evidence="6" key="4">
    <citation type="journal article" date="2023" name="Microbiol. Resour. Announc.">
        <title>Complete Genome Sequence of Vulcanisaeta souniana Strain IC-059, a Hyperthermophilic Archaeon Isolated from Hot Spring Water in Japan.</title>
        <authorList>
            <person name="Kato S."/>
            <person name="Itoh T."/>
            <person name="Wu L."/>
            <person name="Ma J."/>
            <person name="Ohkuma M."/>
        </authorList>
    </citation>
    <scope>NUCLEOTIDE SEQUENCE</scope>
    <source>
        <strain evidence="6">JCM 11219</strain>
    </source>
</reference>
<dbReference type="NCBIfam" id="TIGR00310">
    <property type="entry name" value="ZPR1_znf"/>
    <property type="match status" value="1"/>
</dbReference>
<dbReference type="InterPro" id="IPR004457">
    <property type="entry name" value="Znf_ZPR1"/>
</dbReference>
<dbReference type="PANTHER" id="PTHR10876">
    <property type="entry name" value="ZINC FINGER PROTEIN ZPR1"/>
    <property type="match status" value="1"/>
</dbReference>
<accession>A0A830DZ84</accession>
<dbReference type="Proteomes" id="UP000657075">
    <property type="component" value="Unassembled WGS sequence"/>
</dbReference>
<dbReference type="InterPro" id="IPR042451">
    <property type="entry name" value="ZPR1_A/B_dom"/>
</dbReference>
<dbReference type="InterPro" id="IPR004470">
    <property type="entry name" value="ZPR1-like_arc"/>
</dbReference>
<evidence type="ECO:0000259" key="5">
    <source>
        <dbReference type="SMART" id="SM00709"/>
    </source>
</evidence>
<dbReference type="InterPro" id="IPR042452">
    <property type="entry name" value="ZPR1_Znf1/2"/>
</dbReference>
<keyword evidence="3" id="KW-0863">Zinc-finger</keyword>
<dbReference type="Pfam" id="PF22794">
    <property type="entry name" value="jr-ZPR1"/>
    <property type="match status" value="1"/>
</dbReference>
<reference evidence="9" key="3">
    <citation type="submission" date="2022-09" db="EMBL/GenBank/DDBJ databases">
        <title>Complete genome sequence of Vulcanisaeta souniana.</title>
        <authorList>
            <person name="Kato S."/>
            <person name="Itoh T."/>
            <person name="Ohkuma M."/>
        </authorList>
    </citation>
    <scope>NUCLEOTIDE SEQUENCE [LARGE SCALE GENOMIC DNA]</scope>
    <source>
        <strain evidence="9">JCM 11219</strain>
    </source>
</reference>
<dbReference type="OrthoDB" id="14924at2157"/>
<sequence length="193" mass="21884">MSSSDLSIHGKVLYTGIEKCPVCGRETLHVVEVLYNDPAFGGLILYSNQCDYCGYRRVDIQYLDSRGPSRITYEIKDNVDVYRTYIFRSRTARISSPELGFDIDPGPEAEAMITTVEGLLMRMLDVADRMETMNEDNEESIRKLKEFKAKVQSALHGMLMFRIIIEDPSGNSIIKPPEGRESEVHIEPLNAVE</sequence>
<evidence type="ECO:0000313" key="6">
    <source>
        <dbReference type="EMBL" id="BDR92190.1"/>
    </source>
</evidence>
<dbReference type="NCBIfam" id="TIGR00340">
    <property type="entry name" value="zpr1_rel"/>
    <property type="match status" value="1"/>
</dbReference>
<name>A0A830DZ84_9CREN</name>
<evidence type="ECO:0000313" key="9">
    <source>
        <dbReference type="Proteomes" id="UP001060771"/>
    </source>
</evidence>
<dbReference type="GeneID" id="76206832"/>
<dbReference type="GO" id="GO:0008270">
    <property type="term" value="F:zinc ion binding"/>
    <property type="evidence" value="ECO:0007669"/>
    <property type="project" value="UniProtKB-KW"/>
</dbReference>
<dbReference type="Proteomes" id="UP001060771">
    <property type="component" value="Chromosome"/>
</dbReference>
<dbReference type="PANTHER" id="PTHR10876:SF0">
    <property type="entry name" value="ZINC FINGER PROTEIN ZPR1"/>
    <property type="match status" value="1"/>
</dbReference>
<dbReference type="AlphaFoldDB" id="A0A830DZ84"/>
<dbReference type="RefSeq" id="WP_054843059.1">
    <property type="nucleotide sequence ID" value="NZ_AP026830.1"/>
</dbReference>
<dbReference type="InterPro" id="IPR040141">
    <property type="entry name" value="ZPR1"/>
</dbReference>
<evidence type="ECO:0000256" key="1">
    <source>
        <dbReference type="ARBA" id="ARBA00008354"/>
    </source>
</evidence>
<dbReference type="Gene3D" id="2.60.120.1040">
    <property type="entry name" value="ZPR1, A/B domain"/>
    <property type="match status" value="1"/>
</dbReference>
<evidence type="ECO:0000313" key="8">
    <source>
        <dbReference type="Proteomes" id="UP000657075"/>
    </source>
</evidence>
<reference evidence="7" key="1">
    <citation type="journal article" date="2014" name="Int. J. Syst. Evol. Microbiol.">
        <title>Complete genome sequence of Corynebacterium casei LMG S-19264T (=DSM 44701T), isolated from a smear-ripened cheese.</title>
        <authorList>
            <consortium name="US DOE Joint Genome Institute (JGI-PGF)"/>
            <person name="Walter F."/>
            <person name="Albersmeier A."/>
            <person name="Kalinowski J."/>
            <person name="Ruckert C."/>
        </authorList>
    </citation>
    <scope>NUCLEOTIDE SEQUENCE</scope>
    <source>
        <strain evidence="7">JCM 11219</strain>
    </source>
</reference>
<evidence type="ECO:0000313" key="7">
    <source>
        <dbReference type="EMBL" id="GGI67236.1"/>
    </source>
</evidence>
<keyword evidence="9" id="KW-1185">Reference proteome</keyword>
<evidence type="ECO:0000256" key="2">
    <source>
        <dbReference type="ARBA" id="ARBA00022723"/>
    </source>
</evidence>
<keyword evidence="4" id="KW-0862">Zinc</keyword>
<proteinExistence type="inferred from homology"/>
<reference evidence="7" key="2">
    <citation type="submission" date="2020-09" db="EMBL/GenBank/DDBJ databases">
        <authorList>
            <person name="Sun Q."/>
            <person name="Ohkuma M."/>
        </authorList>
    </citation>
    <scope>NUCLEOTIDE SEQUENCE</scope>
    <source>
        <strain evidence="7">JCM 11219</strain>
    </source>
</reference>
<feature type="domain" description="Zinc finger ZPR1-type" evidence="5">
    <location>
        <begin position="18"/>
        <end position="176"/>
    </location>
</feature>
<keyword evidence="2" id="KW-0479">Metal-binding</keyword>
<organism evidence="7 8">
    <name type="scientific">Vulcanisaeta souniana JCM 11219</name>
    <dbReference type="NCBI Taxonomy" id="1293586"/>
    <lineage>
        <taxon>Archaea</taxon>
        <taxon>Thermoproteota</taxon>
        <taxon>Thermoprotei</taxon>
        <taxon>Thermoproteales</taxon>
        <taxon>Thermoproteaceae</taxon>
        <taxon>Vulcanisaeta</taxon>
    </lineage>
</organism>
<dbReference type="Gene3D" id="2.20.25.420">
    <property type="entry name" value="ZPR1, zinc finger domain"/>
    <property type="match status" value="1"/>
</dbReference>